<dbReference type="Proteomes" id="UP000215509">
    <property type="component" value="Unassembled WGS sequence"/>
</dbReference>
<dbReference type="AlphaFoldDB" id="A0A229UQ26"/>
<dbReference type="PANTHER" id="PTHR45947:SF3">
    <property type="entry name" value="SULFOQUINOVOSYL TRANSFERASE SQD2"/>
    <property type="match status" value="1"/>
</dbReference>
<evidence type="ECO:0000313" key="3">
    <source>
        <dbReference type="Proteomes" id="UP000215509"/>
    </source>
</evidence>
<comment type="caution">
    <text evidence="2">The sequence shown here is derived from an EMBL/GenBank/DDBJ whole genome shotgun (WGS) entry which is preliminary data.</text>
</comment>
<keyword evidence="2" id="KW-0167">Capsid protein</keyword>
<sequence length="370" mass="40920">MRILIIAPEQIPVPPVMGGSVEICIFAIAKKLARQHEVTVISRKHGSYPKRSVIGGVNIVRVPTGSPKTYLSHVKSYLSGKSYDWIQIDNRPRFLHAIKQMFPHTPVSLFLHSLTFVSSPRLSRKEGAVYLRKADLIIANSASLKRELSRRFPGAAGRIRKVWLGVDVERFRPAKRKQAGSYTLLFAGRIIPRKGIPVLLKAVHLAKKRSSRLKLLIAGGSNNKGYGRQMRSLSKRLGVSATFLGTIPHRRMHKIYARADCFVCPSQGHEAFGLVNVEAMASGLPVIASDNGGIKEIVKHQRNGLLVRNYKHAGAFAEAIVKLAGSRKLTRQLGAMARKDSVRLFSWQATASRLQSIYRSAAAKQKKKGG</sequence>
<protein>
    <submittedName>
        <fullName evidence="2">Spore coat protein</fullName>
    </submittedName>
</protein>
<dbReference type="RefSeq" id="WP_094015666.1">
    <property type="nucleotide sequence ID" value="NZ_NMQW01000021.1"/>
</dbReference>
<dbReference type="Pfam" id="PF00534">
    <property type="entry name" value="Glycos_transf_1"/>
    <property type="match status" value="1"/>
</dbReference>
<keyword evidence="2" id="KW-0946">Virion</keyword>
<evidence type="ECO:0000313" key="2">
    <source>
        <dbReference type="EMBL" id="OXM85470.1"/>
    </source>
</evidence>
<dbReference type="PANTHER" id="PTHR45947">
    <property type="entry name" value="SULFOQUINOVOSYL TRANSFERASE SQD2"/>
    <property type="match status" value="1"/>
</dbReference>
<proteinExistence type="predicted"/>
<dbReference type="InterPro" id="IPR001296">
    <property type="entry name" value="Glyco_trans_1"/>
</dbReference>
<organism evidence="2 3">
    <name type="scientific">Paenibacillus rigui</name>
    <dbReference type="NCBI Taxonomy" id="554312"/>
    <lineage>
        <taxon>Bacteria</taxon>
        <taxon>Bacillati</taxon>
        <taxon>Bacillota</taxon>
        <taxon>Bacilli</taxon>
        <taxon>Bacillales</taxon>
        <taxon>Paenibacillaceae</taxon>
        <taxon>Paenibacillus</taxon>
    </lineage>
</organism>
<evidence type="ECO:0000259" key="1">
    <source>
        <dbReference type="Pfam" id="PF00534"/>
    </source>
</evidence>
<dbReference type="EMBL" id="NMQW01000021">
    <property type="protein sequence ID" value="OXM85470.1"/>
    <property type="molecule type" value="Genomic_DNA"/>
</dbReference>
<dbReference type="InterPro" id="IPR050194">
    <property type="entry name" value="Glycosyltransferase_grp1"/>
</dbReference>
<dbReference type="Gene3D" id="3.40.50.2000">
    <property type="entry name" value="Glycogen Phosphorylase B"/>
    <property type="match status" value="2"/>
</dbReference>
<name>A0A229UQ26_9BACL</name>
<keyword evidence="3" id="KW-1185">Reference proteome</keyword>
<feature type="domain" description="Glycosyl transferase family 1" evidence="1">
    <location>
        <begin position="169"/>
        <end position="339"/>
    </location>
</feature>
<dbReference type="GO" id="GO:0016757">
    <property type="term" value="F:glycosyltransferase activity"/>
    <property type="evidence" value="ECO:0007669"/>
    <property type="project" value="InterPro"/>
</dbReference>
<accession>A0A229UQ26</accession>
<gene>
    <name evidence="2" type="ORF">CF651_14915</name>
</gene>
<dbReference type="OrthoDB" id="139410at2"/>
<dbReference type="CDD" id="cd03801">
    <property type="entry name" value="GT4_PimA-like"/>
    <property type="match status" value="1"/>
</dbReference>
<dbReference type="SUPFAM" id="SSF53756">
    <property type="entry name" value="UDP-Glycosyltransferase/glycogen phosphorylase"/>
    <property type="match status" value="1"/>
</dbReference>
<reference evidence="2 3" key="1">
    <citation type="submission" date="2017-07" db="EMBL/GenBank/DDBJ databases">
        <title>Genome sequencing and assembly of Paenibacillus rigui.</title>
        <authorList>
            <person name="Mayilraj S."/>
        </authorList>
    </citation>
    <scope>NUCLEOTIDE SEQUENCE [LARGE SCALE GENOMIC DNA]</scope>
    <source>
        <strain evidence="2 3">JCM 16352</strain>
    </source>
</reference>